<evidence type="ECO:0000256" key="1">
    <source>
        <dbReference type="ARBA" id="ARBA00001974"/>
    </source>
</evidence>
<dbReference type="PROSITE" id="PS51387">
    <property type="entry name" value="FAD_PCMH"/>
    <property type="match status" value="2"/>
</dbReference>
<comment type="similarity">
    <text evidence="2">Belongs to the oxygen-dependent FAD-linked oxidoreductase family.</text>
</comment>
<keyword evidence="5" id="KW-0274">FAD</keyword>
<dbReference type="OrthoDB" id="415825at2759"/>
<comment type="caution">
    <text evidence="9">The sequence shown here is derived from an EMBL/GenBank/DDBJ whole genome shotgun (WGS) entry which is preliminary data.</text>
</comment>
<protein>
    <recommendedName>
        <fullName evidence="8">FAD-binding PCMH-type domain-containing protein</fullName>
    </recommendedName>
</protein>
<dbReference type="Gene3D" id="3.30.465.10">
    <property type="match status" value="2"/>
</dbReference>
<evidence type="ECO:0000256" key="6">
    <source>
        <dbReference type="ARBA" id="ARBA00023157"/>
    </source>
</evidence>
<dbReference type="Gene3D" id="3.30.43.10">
    <property type="entry name" value="Uridine Diphospho-n-acetylenolpyruvylglucosamine Reductase, domain 2"/>
    <property type="match status" value="2"/>
</dbReference>
<dbReference type="InterPro" id="IPR012951">
    <property type="entry name" value="BBE"/>
</dbReference>
<keyword evidence="4" id="KW-0732">Signal</keyword>
<dbReference type="InterPro" id="IPR036318">
    <property type="entry name" value="FAD-bd_PCMH-like_sf"/>
</dbReference>
<dbReference type="InterPro" id="IPR006094">
    <property type="entry name" value="Oxid_FAD_bind_N"/>
</dbReference>
<dbReference type="InterPro" id="IPR016169">
    <property type="entry name" value="FAD-bd_PCMH_sub2"/>
</dbReference>
<dbReference type="FunFam" id="3.30.43.10:FF:000004">
    <property type="entry name" value="Berberine bridge enzyme-like 15"/>
    <property type="match status" value="1"/>
</dbReference>
<name>A0A835HD34_9MAGN</name>
<dbReference type="Pfam" id="PF01565">
    <property type="entry name" value="FAD_binding_4"/>
    <property type="match status" value="2"/>
</dbReference>
<dbReference type="Proteomes" id="UP000631114">
    <property type="component" value="Unassembled WGS sequence"/>
</dbReference>
<feature type="domain" description="FAD-binding PCMH-type" evidence="8">
    <location>
        <begin position="504"/>
        <end position="678"/>
    </location>
</feature>
<evidence type="ECO:0000313" key="10">
    <source>
        <dbReference type="Proteomes" id="UP000631114"/>
    </source>
</evidence>
<dbReference type="GO" id="GO:0016491">
    <property type="term" value="F:oxidoreductase activity"/>
    <property type="evidence" value="ECO:0007669"/>
    <property type="project" value="InterPro"/>
</dbReference>
<keyword evidence="6" id="KW-1015">Disulfide bond</keyword>
<sequence>VQAAVICSKTQGLLIRVRSGGHDYEGLSYLSEKPFIIIDFVHFQEIALDIEDKTAWVQAGATVGQVYYRIAEQSSTLGFPAGVCPTTAVGGHISGGGLGFLMRKYGLAADNILDALFIDVNGKLLDRKSMGEDLFWALRGGGGASFGVIVSWKIKLVSVPSVVTVCNVYKTLEQGATSLFYKWQNVAHEFPEDLFMRTVVQPVDGAFNRTIQVLFQSLFLGSVQEQLPLMEISFPELGLEAKDCTEMRWISSVLKVANLDGQPAVVLLNRSQQSKKYFKGKSDFVKEPISITELESIWKVMLGEEISPMMICDPFGGMMDEILESAIPFPHRVGNLYTIQYLIEWKEEGINAVAKHLEPTRRLYNYTTPYVSKSPRSSYFNYKDLDLGMNRDIETSYLEASVWGKLYFKNNFERLASVKSKTPSETLGGNMSFIGFAPLLIHILLFASFLSVTSVSSSENIRQCLSSASNTSIPITNVLYSQNNYSYSPILDFSIQNLMFISFTTPKPLFIITPLHESHIQAAVICSRKFGLLIRVRSGGHDYEGLSYISYKPFIIIDLVNFQQISVHVEDNSAWVQAGATVGQVYYQIAEQTSTHGFPAGVCPTMGVGGHISGGGLGFLMRKYGLAADNVLDAIFIDVNGQIYDRKSMSEDLFWAIRGGGGASFGVIVAWKIKLAPVPSVVTYFNVPKRLEQGATSLFYKWQKLAPEFHEDLLIRTVIQPVDGEKNRTIEVVFESVFLGTAKEVLSLMEINFPEFGLDAKDCTEMSWINSTLSVAGLSGMPVDVLLNRSQQSKRYFKGKSDFVQEPISIADLERIWTVMLEQDISPMMICEPFGGKMDVISESSIPFPHRIGNLYNIQYYITWQDGSESTKYLEATRRLYGYMTPYVSQSPRASYVNYKDLELGINQGVNTSYLEARVWGEKYFKSNFLRLANVKSKVDPENFFWNEQSIPLLPLDFLSTGRDISMDSDV</sequence>
<gene>
    <name evidence="9" type="ORF">IFM89_013928</name>
</gene>
<keyword evidence="7" id="KW-0325">Glycoprotein</keyword>
<dbReference type="Gene3D" id="3.40.462.20">
    <property type="match status" value="2"/>
</dbReference>
<evidence type="ECO:0000256" key="3">
    <source>
        <dbReference type="ARBA" id="ARBA00022630"/>
    </source>
</evidence>
<organism evidence="9 10">
    <name type="scientific">Coptis chinensis</name>
    <dbReference type="NCBI Taxonomy" id="261450"/>
    <lineage>
        <taxon>Eukaryota</taxon>
        <taxon>Viridiplantae</taxon>
        <taxon>Streptophyta</taxon>
        <taxon>Embryophyta</taxon>
        <taxon>Tracheophyta</taxon>
        <taxon>Spermatophyta</taxon>
        <taxon>Magnoliopsida</taxon>
        <taxon>Ranunculales</taxon>
        <taxon>Ranunculaceae</taxon>
        <taxon>Coptidoideae</taxon>
        <taxon>Coptis</taxon>
    </lineage>
</organism>
<comment type="cofactor">
    <cofactor evidence="1">
        <name>FAD</name>
        <dbReference type="ChEBI" id="CHEBI:57692"/>
    </cofactor>
</comment>
<dbReference type="InterPro" id="IPR016166">
    <property type="entry name" value="FAD-bd_PCMH"/>
</dbReference>
<dbReference type="EMBL" id="JADFTS010000007">
    <property type="protein sequence ID" value="KAF9596880.1"/>
    <property type="molecule type" value="Genomic_DNA"/>
</dbReference>
<evidence type="ECO:0000256" key="4">
    <source>
        <dbReference type="ARBA" id="ARBA00022729"/>
    </source>
</evidence>
<evidence type="ECO:0000256" key="2">
    <source>
        <dbReference type="ARBA" id="ARBA00005466"/>
    </source>
</evidence>
<keyword evidence="3" id="KW-0285">Flavoprotein</keyword>
<dbReference type="SUPFAM" id="SSF56176">
    <property type="entry name" value="FAD-binding/transporter-associated domain-like"/>
    <property type="match status" value="2"/>
</dbReference>
<accession>A0A835HD34</accession>
<proteinExistence type="inferred from homology"/>
<evidence type="ECO:0000259" key="8">
    <source>
        <dbReference type="PROSITE" id="PS51387"/>
    </source>
</evidence>
<evidence type="ECO:0000256" key="7">
    <source>
        <dbReference type="ARBA" id="ARBA00023180"/>
    </source>
</evidence>
<evidence type="ECO:0000313" key="9">
    <source>
        <dbReference type="EMBL" id="KAF9596880.1"/>
    </source>
</evidence>
<dbReference type="Pfam" id="PF08031">
    <property type="entry name" value="BBE"/>
    <property type="match status" value="2"/>
</dbReference>
<feature type="non-terminal residue" evidence="9">
    <location>
        <position position="971"/>
    </location>
</feature>
<keyword evidence="10" id="KW-1185">Reference proteome</keyword>
<dbReference type="PANTHER" id="PTHR32448">
    <property type="entry name" value="OS08G0158400 PROTEIN"/>
    <property type="match status" value="1"/>
</dbReference>
<dbReference type="GO" id="GO:0071949">
    <property type="term" value="F:FAD binding"/>
    <property type="evidence" value="ECO:0007669"/>
    <property type="project" value="InterPro"/>
</dbReference>
<feature type="domain" description="FAD-binding PCMH-type" evidence="8">
    <location>
        <begin position="1"/>
        <end position="159"/>
    </location>
</feature>
<dbReference type="InterPro" id="IPR016167">
    <property type="entry name" value="FAD-bd_PCMH_sub1"/>
</dbReference>
<reference evidence="9 10" key="1">
    <citation type="submission" date="2020-10" db="EMBL/GenBank/DDBJ databases">
        <title>The Coptis chinensis genome and diversification of protoberbering-type alkaloids.</title>
        <authorList>
            <person name="Wang B."/>
            <person name="Shu S."/>
            <person name="Song C."/>
            <person name="Liu Y."/>
        </authorList>
    </citation>
    <scope>NUCLEOTIDE SEQUENCE [LARGE SCALE GENOMIC DNA]</scope>
    <source>
        <strain evidence="9">HL-2020</strain>
        <tissue evidence="9">Leaf</tissue>
    </source>
</reference>
<evidence type="ECO:0000256" key="5">
    <source>
        <dbReference type="ARBA" id="ARBA00022827"/>
    </source>
</evidence>
<dbReference type="AlphaFoldDB" id="A0A835HD34"/>